<dbReference type="InterPro" id="IPR003595">
    <property type="entry name" value="Tyr_Pase_cat"/>
</dbReference>
<dbReference type="AlphaFoldDB" id="A0A8W8NQ43"/>
<dbReference type="Gene3D" id="3.90.190.10">
    <property type="entry name" value="Protein tyrosine phosphatase superfamily"/>
    <property type="match status" value="2"/>
</dbReference>
<evidence type="ECO:0000256" key="4">
    <source>
        <dbReference type="ARBA" id="ARBA00022912"/>
    </source>
</evidence>
<dbReference type="PANTHER" id="PTHR19134:SF562">
    <property type="entry name" value="PROTEIN-TYROSINE-PHOSPHATASE"/>
    <property type="match status" value="1"/>
</dbReference>
<dbReference type="Proteomes" id="UP000005408">
    <property type="component" value="Unassembled WGS sequence"/>
</dbReference>
<evidence type="ECO:0000256" key="2">
    <source>
        <dbReference type="ARBA" id="ARBA00013064"/>
    </source>
</evidence>
<evidence type="ECO:0000259" key="8">
    <source>
        <dbReference type="PROSITE" id="PS50055"/>
    </source>
</evidence>
<evidence type="ECO:0000256" key="6">
    <source>
        <dbReference type="SAM" id="Phobius"/>
    </source>
</evidence>
<dbReference type="EnsemblMetazoa" id="G8685.1">
    <property type="protein sequence ID" value="G8685.1:cds"/>
    <property type="gene ID" value="G8685"/>
</dbReference>
<feature type="domain" description="Tyrosine-protein phosphatase" evidence="8">
    <location>
        <begin position="788"/>
        <end position="1039"/>
    </location>
</feature>
<dbReference type="PROSITE" id="PS50056">
    <property type="entry name" value="TYR_PHOSPHATASE_2"/>
    <property type="match status" value="2"/>
</dbReference>
<dbReference type="CDD" id="cd00055">
    <property type="entry name" value="EGF_Lam"/>
    <property type="match status" value="2"/>
</dbReference>
<dbReference type="GO" id="GO:0004725">
    <property type="term" value="F:protein tyrosine phosphatase activity"/>
    <property type="evidence" value="ECO:0007669"/>
    <property type="project" value="UniProtKB-EC"/>
</dbReference>
<keyword evidence="11" id="KW-1185">Reference proteome</keyword>
<keyword evidence="3" id="KW-0378">Hydrolase</keyword>
<evidence type="ECO:0000256" key="3">
    <source>
        <dbReference type="ARBA" id="ARBA00022801"/>
    </source>
</evidence>
<feature type="chain" id="PRO_5036452638" description="protein-tyrosine-phosphatase" evidence="7">
    <location>
        <begin position="23"/>
        <end position="1052"/>
    </location>
</feature>
<keyword evidence="7" id="KW-0732">Signal</keyword>
<feature type="domain" description="Tyrosine-protein phosphatase" evidence="8">
    <location>
        <begin position="504"/>
        <end position="757"/>
    </location>
</feature>
<dbReference type="InterPro" id="IPR000242">
    <property type="entry name" value="PTP_cat"/>
</dbReference>
<dbReference type="FunFam" id="3.90.190.10:FF:000102">
    <property type="entry name" value="Receptor-type tyrosine-protein phosphatase"/>
    <property type="match status" value="1"/>
</dbReference>
<organism evidence="10 11">
    <name type="scientific">Magallana gigas</name>
    <name type="common">Pacific oyster</name>
    <name type="synonym">Crassostrea gigas</name>
    <dbReference type="NCBI Taxonomy" id="29159"/>
    <lineage>
        <taxon>Eukaryota</taxon>
        <taxon>Metazoa</taxon>
        <taxon>Spiralia</taxon>
        <taxon>Lophotrochozoa</taxon>
        <taxon>Mollusca</taxon>
        <taxon>Bivalvia</taxon>
        <taxon>Autobranchia</taxon>
        <taxon>Pteriomorphia</taxon>
        <taxon>Ostreida</taxon>
        <taxon>Ostreoidea</taxon>
        <taxon>Ostreidae</taxon>
        <taxon>Magallana</taxon>
    </lineage>
</organism>
<dbReference type="CDD" id="cd00047">
    <property type="entry name" value="PTPc"/>
    <property type="match status" value="1"/>
</dbReference>
<feature type="transmembrane region" description="Helical" evidence="6">
    <location>
        <begin position="365"/>
        <end position="388"/>
    </location>
</feature>
<evidence type="ECO:0000256" key="5">
    <source>
        <dbReference type="ARBA" id="ARBA00051722"/>
    </source>
</evidence>
<dbReference type="PROSITE" id="PS00383">
    <property type="entry name" value="TYR_PHOSPHATASE_1"/>
    <property type="match status" value="1"/>
</dbReference>
<evidence type="ECO:0000313" key="10">
    <source>
        <dbReference type="EnsemblMetazoa" id="G8685.1:cds"/>
    </source>
</evidence>
<dbReference type="InterPro" id="IPR000387">
    <property type="entry name" value="Tyr_Pase_dom"/>
</dbReference>
<dbReference type="PRINTS" id="PR00700">
    <property type="entry name" value="PRTYPHPHTASE"/>
</dbReference>
<keyword evidence="6" id="KW-0472">Membrane</keyword>
<reference evidence="10" key="1">
    <citation type="submission" date="2022-08" db="UniProtKB">
        <authorList>
            <consortium name="EnsemblMetazoa"/>
        </authorList>
    </citation>
    <scope>IDENTIFICATION</scope>
    <source>
        <strain evidence="10">05x7-T-G4-1.051#20</strain>
    </source>
</reference>
<dbReference type="Gene3D" id="2.60.120.260">
    <property type="entry name" value="Galactose-binding domain-like"/>
    <property type="match status" value="1"/>
</dbReference>
<proteinExistence type="inferred from homology"/>
<dbReference type="PANTHER" id="PTHR19134">
    <property type="entry name" value="RECEPTOR-TYPE TYROSINE-PROTEIN PHOSPHATASE"/>
    <property type="match status" value="1"/>
</dbReference>
<name>A0A8W8NQ43_MAGGI</name>
<feature type="domain" description="Tyrosine specific protein phosphatases" evidence="9">
    <location>
        <begin position="961"/>
        <end position="1030"/>
    </location>
</feature>
<keyword evidence="4" id="KW-0904">Protein phosphatase</keyword>
<accession>A0A8W8NQ43</accession>
<evidence type="ECO:0000256" key="1">
    <source>
        <dbReference type="ARBA" id="ARBA00009580"/>
    </source>
</evidence>
<evidence type="ECO:0000256" key="7">
    <source>
        <dbReference type="SAM" id="SignalP"/>
    </source>
</evidence>
<keyword evidence="6" id="KW-0812">Transmembrane</keyword>
<dbReference type="SMART" id="SM00404">
    <property type="entry name" value="PTPc_motif"/>
    <property type="match status" value="2"/>
</dbReference>
<dbReference type="EC" id="3.1.3.48" evidence="2"/>
<evidence type="ECO:0000259" key="9">
    <source>
        <dbReference type="PROSITE" id="PS50056"/>
    </source>
</evidence>
<feature type="signal peptide" evidence="7">
    <location>
        <begin position="1"/>
        <end position="22"/>
    </location>
</feature>
<dbReference type="PROSITE" id="PS50055">
    <property type="entry name" value="TYR_PHOSPHATASE_PTP"/>
    <property type="match status" value="2"/>
</dbReference>
<dbReference type="SMART" id="SM00181">
    <property type="entry name" value="EGF"/>
    <property type="match status" value="5"/>
</dbReference>
<dbReference type="InterPro" id="IPR029021">
    <property type="entry name" value="Prot-tyrosine_phosphatase-like"/>
</dbReference>
<evidence type="ECO:0000313" key="11">
    <source>
        <dbReference type="Proteomes" id="UP000005408"/>
    </source>
</evidence>
<dbReference type="InterPro" id="IPR050348">
    <property type="entry name" value="Protein-Tyr_Phosphatase"/>
</dbReference>
<dbReference type="Gene3D" id="2.170.300.10">
    <property type="entry name" value="Tie2 ligand-binding domain superfamily"/>
    <property type="match status" value="2"/>
</dbReference>
<comment type="similarity">
    <text evidence="1">Belongs to the protein-tyrosine phosphatase family.</text>
</comment>
<dbReference type="InterPro" id="IPR002049">
    <property type="entry name" value="LE_dom"/>
</dbReference>
<dbReference type="InterPro" id="IPR000742">
    <property type="entry name" value="EGF"/>
</dbReference>
<keyword evidence="6" id="KW-1133">Transmembrane helix</keyword>
<protein>
    <recommendedName>
        <fullName evidence="2">protein-tyrosine-phosphatase</fullName>
        <ecNumber evidence="2">3.1.3.48</ecNumber>
    </recommendedName>
</protein>
<dbReference type="Pfam" id="PF00053">
    <property type="entry name" value="EGF_laminin"/>
    <property type="match status" value="2"/>
</dbReference>
<comment type="catalytic activity">
    <reaction evidence="5">
        <text>O-phospho-L-tyrosyl-[protein] + H2O = L-tyrosyl-[protein] + phosphate</text>
        <dbReference type="Rhea" id="RHEA:10684"/>
        <dbReference type="Rhea" id="RHEA-COMP:10136"/>
        <dbReference type="Rhea" id="RHEA-COMP:20101"/>
        <dbReference type="ChEBI" id="CHEBI:15377"/>
        <dbReference type="ChEBI" id="CHEBI:43474"/>
        <dbReference type="ChEBI" id="CHEBI:46858"/>
        <dbReference type="ChEBI" id="CHEBI:61978"/>
        <dbReference type="EC" id="3.1.3.48"/>
    </reaction>
</comment>
<dbReference type="InterPro" id="IPR016130">
    <property type="entry name" value="Tyr_Pase_AS"/>
</dbReference>
<dbReference type="Pfam" id="PF00102">
    <property type="entry name" value="Y_phosphatase"/>
    <property type="match status" value="2"/>
</dbReference>
<feature type="domain" description="Tyrosine specific protein phosphatases" evidence="9">
    <location>
        <begin position="676"/>
        <end position="748"/>
    </location>
</feature>
<sequence>MCGNVMLVITFSGLFSVDHVCTLENLALNKPTWQEHPWPEPNSKDFGSENAVDGLKTKIQAHLSTEWQASLSTFQIQHPKSKDIFVTKTNHQRAYNELCEVEVYGCRGSFDAYTGYCLICNAGYLGQNCQYECPPGYYGYNCVYQCSEHCSMSFNCDRATGRCKGGCMSGWAGDTCKECSRGYYGYNCVNQCSERCSVRSNCDRVTGKCKGGCMSGWAGDTCNECQLGYYGTNCSRCSTNCNVSRSCDRLSGHCHGGCQRGWKGYFCNQQCVNGSYGKDCSKQCSIYCNETGSCERFTGRCDDGCKPGWKGVTCNEICDQTFYGINCSENCGSNCVNSSCHHVTGKCNVNIQSLKNTDSSNISTLPVIGGTSAAIIILILIIGAIIAYKRIRRSSKFKQNQSYSNATTNTMAFSNIYQNVGFEVQNESNDISLEIQSRPVENSEPTEVHKTTEQKDDEIDIDEKIHEENPYGDFYVNEEPLLGVEISNLESVIKEKSMNENDGFKKEYAMLLYGERYPCDVGKRTENVSKNRFKKTFPYDHSRVVLANKRSDYINANYIDGIERERCFIAAQGPKQNTVDDFWWMIWQENVEQVVMLTNIMEGDKWKCIQYWPNLQTSMECGSFTVHSFEEKQYAFYVIRKLKVTNKKRKSASRTITQYHYTAWPDHGIPEPLCLLLFHDQVTRSKVDSLNGPVLVHCSAGIGRTGTYIAIDVLFEAGKTHSKINIAEYIKKMRRNRMNMVQTYEQYKTIFLTLHEMFKAPSTVLSTTKFLQKLQNDFCNKPANVSAFKKEFQKLLAVRPQYTAKDYKVTSQFHDFSSSIHPLDKYILFLTSNVPKRGRYINAIAVPSFTNQNAFIITNYPTKGDAVDFLRLITDYDSEVVVCMEPLCNKVCASTWLPTTTRSKQVTPFTTKLRHEQTKDIKSSIIELTKEGKSDETLSVEIAEPLNDIKGTNSKTVTHLLSLVSFARNIETGAPIIVLSRDGAALCGVFCAVYNLIQQLTMDEEIDVFSVVRLLQTRRPKLCSSLEEYQLIQEALQSFIKSHTSESIYYNQ</sequence>
<dbReference type="SUPFAM" id="SSF52799">
    <property type="entry name" value="(Phosphotyrosine protein) phosphatases II"/>
    <property type="match status" value="2"/>
</dbReference>
<dbReference type="SMART" id="SM00194">
    <property type="entry name" value="PTPc"/>
    <property type="match status" value="2"/>
</dbReference>
<dbReference type="SUPFAM" id="SSF57184">
    <property type="entry name" value="Growth factor receptor domain"/>
    <property type="match status" value="1"/>
</dbReference>
<dbReference type="InterPro" id="IPR009030">
    <property type="entry name" value="Growth_fac_rcpt_cys_sf"/>
</dbReference>